<dbReference type="EnsemblBacteria" id="AAS95282">
    <property type="protein sequence ID" value="AAS95282"/>
    <property type="gene ID" value="DVU_0802"/>
</dbReference>
<keyword evidence="2" id="KW-1185">Reference proteome</keyword>
<gene>
    <name evidence="1" type="ordered locus">DVU_0802</name>
</gene>
<dbReference type="Proteomes" id="UP000002194">
    <property type="component" value="Chromosome"/>
</dbReference>
<evidence type="ECO:0000313" key="1">
    <source>
        <dbReference type="EMBL" id="AAS95282.1"/>
    </source>
</evidence>
<dbReference type="EMBL" id="AE017285">
    <property type="protein sequence ID" value="AAS95282.1"/>
    <property type="molecule type" value="Genomic_DNA"/>
</dbReference>
<dbReference type="PATRIC" id="fig|882.5.peg.751"/>
<dbReference type="PaxDb" id="882-DVU_0802"/>
<dbReference type="HOGENOM" id="CLU_3327226_0_0_7"/>
<organism evidence="1 2">
    <name type="scientific">Nitratidesulfovibrio vulgaris (strain ATCC 29579 / DSM 644 / CCUG 34227 / NCIMB 8303 / VKM B-1760 / Hildenborough)</name>
    <name type="common">Desulfovibrio vulgaris</name>
    <dbReference type="NCBI Taxonomy" id="882"/>
    <lineage>
        <taxon>Bacteria</taxon>
        <taxon>Pseudomonadati</taxon>
        <taxon>Thermodesulfobacteriota</taxon>
        <taxon>Desulfovibrionia</taxon>
        <taxon>Desulfovibrionales</taxon>
        <taxon>Desulfovibrionaceae</taxon>
        <taxon>Nitratidesulfovibrio</taxon>
    </lineage>
</organism>
<dbReference type="AlphaFoldDB" id="Q72DX7"/>
<protein>
    <submittedName>
        <fullName evidence="1">Uncharacterized protein</fullName>
    </submittedName>
</protein>
<sequence length="38" mass="4234">MFVGGLLACPASTFFSFVRLAIRLFGCKVRHVSRMMLA</sequence>
<dbReference type="KEGG" id="dvu:DVU_0802"/>
<accession>Q72DX7</accession>
<name>Q72DX7_NITV2</name>
<reference evidence="1 2" key="1">
    <citation type="journal article" date="2004" name="Nat. Biotechnol.">
        <title>The genome sequence of the anaerobic, sulfate-reducing bacterium Desulfovibrio vulgaris Hildenborough.</title>
        <authorList>
            <person name="Heidelberg J.F."/>
            <person name="Seshadri R."/>
            <person name="Haveman S.A."/>
            <person name="Hemme C.L."/>
            <person name="Paulsen I.T."/>
            <person name="Kolonay J.F."/>
            <person name="Eisen J.A."/>
            <person name="Ward N."/>
            <person name="Methe B."/>
            <person name="Brinkac L.M."/>
            <person name="Daugherty S.C."/>
            <person name="Deboy R.T."/>
            <person name="Dodson R.J."/>
            <person name="Durkin A.S."/>
            <person name="Madupu R."/>
            <person name="Nelson W.C."/>
            <person name="Sullivan S.A."/>
            <person name="Fouts D."/>
            <person name="Haft D.H."/>
            <person name="Selengut J."/>
            <person name="Peterson J.D."/>
            <person name="Davidsen T.M."/>
            <person name="Zafar N."/>
            <person name="Zhou L."/>
            <person name="Radune D."/>
            <person name="Dimitrov G."/>
            <person name="Hance M."/>
            <person name="Tran K."/>
            <person name="Khouri H."/>
            <person name="Gill J."/>
            <person name="Utterback T.R."/>
            <person name="Feldblyum T.V."/>
            <person name="Wall J.D."/>
            <person name="Voordouw G."/>
            <person name="Fraser C.M."/>
        </authorList>
    </citation>
    <scope>NUCLEOTIDE SEQUENCE [LARGE SCALE GENOMIC DNA]</scope>
    <source>
        <strain evidence="2">ATCC 29579 / DSM 644 / NCIMB 8303 / VKM B-1760 / Hildenborough</strain>
    </source>
</reference>
<evidence type="ECO:0000313" key="2">
    <source>
        <dbReference type="Proteomes" id="UP000002194"/>
    </source>
</evidence>
<dbReference type="STRING" id="882.DVU_0802"/>
<proteinExistence type="predicted"/>